<feature type="transmembrane region" description="Helical" evidence="9">
    <location>
        <begin position="50"/>
        <end position="68"/>
    </location>
</feature>
<feature type="transmembrane region" description="Helical" evidence="9">
    <location>
        <begin position="166"/>
        <end position="187"/>
    </location>
</feature>
<evidence type="ECO:0000256" key="8">
    <source>
        <dbReference type="ARBA" id="ARBA00039381"/>
    </source>
</evidence>
<feature type="transmembrane region" description="Helical" evidence="9">
    <location>
        <begin position="293"/>
        <end position="317"/>
    </location>
</feature>
<keyword evidence="7 9" id="KW-0472">Membrane</keyword>
<dbReference type="PANTHER" id="PTHR32196">
    <property type="entry name" value="ABC TRANSPORTER PERMEASE PROTEIN YPHD-RELATED-RELATED"/>
    <property type="match status" value="1"/>
</dbReference>
<keyword evidence="4" id="KW-0997">Cell inner membrane</keyword>
<feature type="transmembrane region" description="Helical" evidence="9">
    <location>
        <begin position="21"/>
        <end position="44"/>
    </location>
</feature>
<evidence type="ECO:0000256" key="2">
    <source>
        <dbReference type="ARBA" id="ARBA00022448"/>
    </source>
</evidence>
<dbReference type="EMBL" id="QNRX01000010">
    <property type="protein sequence ID" value="RBP63305.1"/>
    <property type="molecule type" value="Genomic_DNA"/>
</dbReference>
<gene>
    <name evidence="10" type="ORF">DES36_11048</name>
</gene>
<evidence type="ECO:0000256" key="4">
    <source>
        <dbReference type="ARBA" id="ARBA00022519"/>
    </source>
</evidence>
<evidence type="ECO:0000256" key="1">
    <source>
        <dbReference type="ARBA" id="ARBA00004651"/>
    </source>
</evidence>
<keyword evidence="5 9" id="KW-0812">Transmembrane</keyword>
<evidence type="ECO:0000256" key="9">
    <source>
        <dbReference type="SAM" id="Phobius"/>
    </source>
</evidence>
<dbReference type="InterPro" id="IPR001851">
    <property type="entry name" value="ABC_transp_permease"/>
</dbReference>
<evidence type="ECO:0000256" key="5">
    <source>
        <dbReference type="ARBA" id="ARBA00022692"/>
    </source>
</evidence>
<feature type="transmembrane region" description="Helical" evidence="9">
    <location>
        <begin position="258"/>
        <end position="286"/>
    </location>
</feature>
<comment type="subcellular location">
    <subcellularLocation>
        <location evidence="1">Cell membrane</location>
        <topology evidence="1">Multi-pass membrane protein</topology>
    </subcellularLocation>
</comment>
<keyword evidence="3" id="KW-1003">Cell membrane</keyword>
<feature type="transmembrane region" description="Helical" evidence="9">
    <location>
        <begin position="98"/>
        <end position="120"/>
    </location>
</feature>
<dbReference type="RefSeq" id="WP_113920823.1">
    <property type="nucleotide sequence ID" value="NZ_QNRX01000010.1"/>
</dbReference>
<proteinExistence type="predicted"/>
<dbReference type="PANTHER" id="PTHR32196:SF71">
    <property type="entry name" value="AUTOINDUCER 2 IMPORT SYSTEM PERMEASE PROTEIN LSRD"/>
    <property type="match status" value="1"/>
</dbReference>
<accession>A0A366I5G2</accession>
<dbReference type="Pfam" id="PF02653">
    <property type="entry name" value="BPD_transp_2"/>
    <property type="match status" value="1"/>
</dbReference>
<evidence type="ECO:0000313" key="11">
    <source>
        <dbReference type="Proteomes" id="UP000253490"/>
    </source>
</evidence>
<dbReference type="Proteomes" id="UP000253490">
    <property type="component" value="Unassembled WGS sequence"/>
</dbReference>
<keyword evidence="6 9" id="KW-1133">Transmembrane helix</keyword>
<evidence type="ECO:0000313" key="10">
    <source>
        <dbReference type="EMBL" id="RBP63305.1"/>
    </source>
</evidence>
<evidence type="ECO:0000256" key="7">
    <source>
        <dbReference type="ARBA" id="ARBA00023136"/>
    </source>
</evidence>
<name>A0A366I5G2_9FIRM</name>
<organism evidence="10 11">
    <name type="scientific">Alkalibaculum bacchi</name>
    <dbReference type="NCBI Taxonomy" id="645887"/>
    <lineage>
        <taxon>Bacteria</taxon>
        <taxon>Bacillati</taxon>
        <taxon>Bacillota</taxon>
        <taxon>Clostridia</taxon>
        <taxon>Eubacteriales</taxon>
        <taxon>Eubacteriaceae</taxon>
        <taxon>Alkalibaculum</taxon>
    </lineage>
</organism>
<dbReference type="GO" id="GO:0022857">
    <property type="term" value="F:transmembrane transporter activity"/>
    <property type="evidence" value="ECO:0007669"/>
    <property type="project" value="InterPro"/>
</dbReference>
<keyword evidence="2" id="KW-0813">Transport</keyword>
<sequence>MGMTELGKTARMKKIKVFREFGVFMVMVSLIAILSIASPAFLQMTNLINIVRQTVEIGIMAIGMTFIIVSAEIDLSAGSAYGATAMLAAYLYKAGVNPTLVFSIAMLAGGAIGFVNGFLITKAKMPAFIVTLGTMQIFRSIAYSISGGQNISVFPESAESSWIFKLGGSIGVIPIQVIVMIAFFIIAHMVMSKTKFGFEVYATGGNKRAAQLAGINTDRIKITCMVIAGVLYAFASQVSIAYLKSVPTTAGASREMDAIAAVILGGAALSGGRGTVIGTLIGAIIMSVVKNGMVLLSVPVFWQSGFIGVIIILAVLLDTCISRSNKKG</sequence>
<dbReference type="AlphaFoldDB" id="A0A366I5G2"/>
<reference evidence="10 11" key="1">
    <citation type="submission" date="2018-06" db="EMBL/GenBank/DDBJ databases">
        <title>Genomic Encyclopedia of Type Strains, Phase IV (KMG-IV): sequencing the most valuable type-strain genomes for metagenomic binning, comparative biology and taxonomic classification.</title>
        <authorList>
            <person name="Goeker M."/>
        </authorList>
    </citation>
    <scope>NUCLEOTIDE SEQUENCE [LARGE SCALE GENOMIC DNA]</scope>
    <source>
        <strain evidence="10 11">DSM 22112</strain>
    </source>
</reference>
<evidence type="ECO:0000256" key="3">
    <source>
        <dbReference type="ARBA" id="ARBA00022475"/>
    </source>
</evidence>
<dbReference type="OrthoDB" id="9813906at2"/>
<comment type="caution">
    <text evidence="10">The sequence shown here is derived from an EMBL/GenBank/DDBJ whole genome shotgun (WGS) entry which is preliminary data.</text>
</comment>
<protein>
    <recommendedName>
        <fullName evidence="8">Autoinducer 2 import system permease protein LsrD</fullName>
    </recommendedName>
</protein>
<dbReference type="GO" id="GO:0005886">
    <property type="term" value="C:plasma membrane"/>
    <property type="evidence" value="ECO:0007669"/>
    <property type="project" value="UniProtKB-SubCell"/>
</dbReference>
<keyword evidence="11" id="KW-1185">Reference proteome</keyword>
<evidence type="ECO:0000256" key="6">
    <source>
        <dbReference type="ARBA" id="ARBA00022989"/>
    </source>
</evidence>
<dbReference type="CDD" id="cd06579">
    <property type="entry name" value="TM_PBP1_transp_AraH_like"/>
    <property type="match status" value="1"/>
</dbReference>